<feature type="transmembrane region" description="Helical" evidence="1">
    <location>
        <begin position="28"/>
        <end position="48"/>
    </location>
</feature>
<protein>
    <recommendedName>
        <fullName evidence="4">Lipoprotein</fullName>
    </recommendedName>
</protein>
<reference evidence="2" key="1">
    <citation type="submission" date="2019-05" db="EMBL/GenBank/DDBJ databases">
        <authorList>
            <person name="Lianzixin W."/>
        </authorList>
    </citation>
    <scope>NUCLEOTIDE SEQUENCE</scope>
    <source>
        <strain evidence="2">EC11</strain>
    </source>
</reference>
<dbReference type="Proteomes" id="UP000817854">
    <property type="component" value="Unassembled WGS sequence"/>
</dbReference>
<gene>
    <name evidence="2" type="ORF">FIA58_019555</name>
</gene>
<dbReference type="RefSeq" id="WP_140964385.1">
    <property type="nucleotide sequence ID" value="NZ_VEVQ02000019.1"/>
</dbReference>
<keyword evidence="3" id="KW-1185">Reference proteome</keyword>
<accession>A0ABX0J1M7</accession>
<keyword evidence="1" id="KW-1133">Transmembrane helix</keyword>
<reference evidence="2" key="2">
    <citation type="submission" date="2020-02" db="EMBL/GenBank/DDBJ databases">
        <title>Flavobacterium profundi sp. nov., isolated from a deep-sea seamount.</title>
        <authorList>
            <person name="Zhang D.-C."/>
        </authorList>
    </citation>
    <scope>NUCLEOTIDE SEQUENCE</scope>
    <source>
        <strain evidence="2">EC11</strain>
    </source>
</reference>
<feature type="transmembrane region" description="Helical" evidence="1">
    <location>
        <begin position="7"/>
        <end position="22"/>
    </location>
</feature>
<evidence type="ECO:0000313" key="3">
    <source>
        <dbReference type="Proteomes" id="UP000817854"/>
    </source>
</evidence>
<sequence>MKAIKYWNTFAIGLPIVLLFLGCISEAFLFYAALSTMLTGIIQVVLGLKMLFKNPENKSLQLYAGSVGLFFMTWVINAGLDYIDIVTYILVPIPFILLVYLSVIIYNSKN</sequence>
<name>A0ABX0J1M7_9FLAO</name>
<evidence type="ECO:0008006" key="4">
    <source>
        <dbReference type="Google" id="ProtNLM"/>
    </source>
</evidence>
<proteinExistence type="predicted"/>
<evidence type="ECO:0000313" key="2">
    <source>
        <dbReference type="EMBL" id="NHN27879.1"/>
    </source>
</evidence>
<keyword evidence="1" id="KW-0472">Membrane</keyword>
<feature type="transmembrane region" description="Helical" evidence="1">
    <location>
        <begin position="60"/>
        <end position="79"/>
    </location>
</feature>
<dbReference type="EMBL" id="VEVQ02000019">
    <property type="protein sequence ID" value="NHN27879.1"/>
    <property type="molecule type" value="Genomic_DNA"/>
</dbReference>
<organism evidence="2 3">
    <name type="scientific">Flavobacterium jejuense</name>
    <dbReference type="NCBI Taxonomy" id="1544455"/>
    <lineage>
        <taxon>Bacteria</taxon>
        <taxon>Pseudomonadati</taxon>
        <taxon>Bacteroidota</taxon>
        <taxon>Flavobacteriia</taxon>
        <taxon>Flavobacteriales</taxon>
        <taxon>Flavobacteriaceae</taxon>
        <taxon>Flavobacterium</taxon>
    </lineage>
</organism>
<feature type="transmembrane region" description="Helical" evidence="1">
    <location>
        <begin position="85"/>
        <end position="106"/>
    </location>
</feature>
<comment type="caution">
    <text evidence="2">The sequence shown here is derived from an EMBL/GenBank/DDBJ whole genome shotgun (WGS) entry which is preliminary data.</text>
</comment>
<evidence type="ECO:0000256" key="1">
    <source>
        <dbReference type="SAM" id="Phobius"/>
    </source>
</evidence>
<keyword evidence="1" id="KW-0812">Transmembrane</keyword>
<dbReference type="PROSITE" id="PS51257">
    <property type="entry name" value="PROKAR_LIPOPROTEIN"/>
    <property type="match status" value="1"/>
</dbReference>